<evidence type="ECO:0000256" key="1">
    <source>
        <dbReference type="SAM" id="Phobius"/>
    </source>
</evidence>
<keyword evidence="1" id="KW-0472">Membrane</keyword>
<evidence type="ECO:0008006" key="4">
    <source>
        <dbReference type="Google" id="ProtNLM"/>
    </source>
</evidence>
<dbReference type="PANTHER" id="PTHR36007:SF2">
    <property type="entry name" value="TRANSPORT PROTEIN-RELATED"/>
    <property type="match status" value="1"/>
</dbReference>
<dbReference type="GO" id="GO:0009507">
    <property type="term" value="C:chloroplast"/>
    <property type="evidence" value="ECO:0007669"/>
    <property type="project" value="TreeGrafter"/>
</dbReference>
<feature type="transmembrane region" description="Helical" evidence="1">
    <location>
        <begin position="168"/>
        <end position="188"/>
    </location>
</feature>
<evidence type="ECO:0000313" key="2">
    <source>
        <dbReference type="EMBL" id="KAA8496710.1"/>
    </source>
</evidence>
<feature type="transmembrane region" description="Helical" evidence="1">
    <location>
        <begin position="275"/>
        <end position="293"/>
    </location>
</feature>
<organism evidence="2 3">
    <name type="scientific">Porphyridium purpureum</name>
    <name type="common">Red alga</name>
    <name type="synonym">Porphyridium cruentum</name>
    <dbReference type="NCBI Taxonomy" id="35688"/>
    <lineage>
        <taxon>Eukaryota</taxon>
        <taxon>Rhodophyta</taxon>
        <taxon>Bangiophyceae</taxon>
        <taxon>Porphyridiales</taxon>
        <taxon>Porphyridiaceae</taxon>
        <taxon>Porphyridium</taxon>
    </lineage>
</organism>
<keyword evidence="1" id="KW-1133">Transmembrane helix</keyword>
<dbReference type="InterPro" id="IPR009577">
    <property type="entry name" value="Sm_multidrug_ex"/>
</dbReference>
<accession>A0A5J4Z0B0</accession>
<comment type="caution">
    <text evidence="2">The sequence shown here is derived from an EMBL/GenBank/DDBJ whole genome shotgun (WGS) entry which is preliminary data.</text>
</comment>
<sequence>MAFASYPLLPGFARISQGVNRAPQFLNPEATSRGLRGRHPGLRACVHAPGRHASALEIPDEFRATGAPDDAQAPQCTKTRPLLIVGLVLCLCVVFSVLLGAPQWVQAAASESSAIGRKTKHVGQKIAEVLADRGVPREMALLFLSSLPVIELRGGVPVGFWMGMHPGYVLLLCVLGNFLPMLPFLHLLRNQYVESALAPFLSRARSMVGEVKDAASPLVALAIFVGIPLPGTGAWTGAIIAHLLGFSVLNTAAALLAGILMSGTIMIALCTMGKYGALIAAIVCIAPALAWLLKQLSGSRTGSVHTAGHDHSQI</sequence>
<feature type="transmembrane region" description="Helical" evidence="1">
    <location>
        <begin position="82"/>
        <end position="101"/>
    </location>
</feature>
<evidence type="ECO:0000313" key="3">
    <source>
        <dbReference type="Proteomes" id="UP000324585"/>
    </source>
</evidence>
<dbReference type="Proteomes" id="UP000324585">
    <property type="component" value="Unassembled WGS sequence"/>
</dbReference>
<dbReference type="EMBL" id="VRMN01000002">
    <property type="protein sequence ID" value="KAA8496710.1"/>
    <property type="molecule type" value="Genomic_DNA"/>
</dbReference>
<dbReference type="OMA" id="TIMIALC"/>
<keyword evidence="3" id="KW-1185">Reference proteome</keyword>
<reference evidence="3" key="1">
    <citation type="journal article" date="2019" name="Nat. Commun.">
        <title>Expansion of phycobilisome linker gene families in mesophilic red algae.</title>
        <authorList>
            <person name="Lee J."/>
            <person name="Kim D."/>
            <person name="Bhattacharya D."/>
            <person name="Yoon H.S."/>
        </authorList>
    </citation>
    <scope>NUCLEOTIDE SEQUENCE [LARGE SCALE GENOMIC DNA]</scope>
    <source>
        <strain evidence="3">CCMP 1328</strain>
    </source>
</reference>
<name>A0A5J4Z0B0_PORPP</name>
<dbReference type="AlphaFoldDB" id="A0A5J4Z0B0"/>
<dbReference type="Pfam" id="PF06695">
    <property type="entry name" value="Sm_multidrug_ex"/>
    <property type="match status" value="1"/>
</dbReference>
<dbReference type="OrthoDB" id="2018918at2759"/>
<feature type="transmembrane region" description="Helical" evidence="1">
    <location>
        <begin position="218"/>
        <end position="241"/>
    </location>
</feature>
<feature type="transmembrane region" description="Helical" evidence="1">
    <location>
        <begin position="248"/>
        <end position="269"/>
    </location>
</feature>
<gene>
    <name evidence="2" type="ORF">FVE85_0439</name>
</gene>
<protein>
    <recommendedName>
        <fullName evidence="4">Small multi-drug export protein</fullName>
    </recommendedName>
</protein>
<keyword evidence="1" id="KW-0812">Transmembrane</keyword>
<proteinExistence type="predicted"/>
<dbReference type="PANTHER" id="PTHR36007">
    <property type="entry name" value="TRANSPORT PROTEIN-RELATED"/>
    <property type="match status" value="1"/>
</dbReference>